<evidence type="ECO:0000313" key="3">
    <source>
        <dbReference type="Proteomes" id="UP000887561"/>
    </source>
</evidence>
<keyword evidence="1" id="KW-0812">Transmembrane</keyword>
<evidence type="ECO:0000259" key="2">
    <source>
        <dbReference type="SMART" id="SM00254"/>
    </source>
</evidence>
<dbReference type="SMART" id="SM00254">
    <property type="entry name" value="ShKT"/>
    <property type="match status" value="1"/>
</dbReference>
<reference evidence="4" key="1">
    <citation type="submission" date="2022-11" db="UniProtKB">
        <authorList>
            <consortium name="WormBaseParasite"/>
        </authorList>
    </citation>
    <scope>IDENTIFICATION</scope>
</reference>
<dbReference type="AlphaFoldDB" id="A0A915LWH3"/>
<protein>
    <submittedName>
        <fullName evidence="4">ShKT domain-containing protein</fullName>
    </submittedName>
</protein>
<keyword evidence="1" id="KW-0472">Membrane</keyword>
<dbReference type="Proteomes" id="UP000887561">
    <property type="component" value="Unplaced"/>
</dbReference>
<organism evidence="3 4">
    <name type="scientific">Meloidogyne javanica</name>
    <name type="common">Root-knot nematode worm</name>
    <dbReference type="NCBI Taxonomy" id="6303"/>
    <lineage>
        <taxon>Eukaryota</taxon>
        <taxon>Metazoa</taxon>
        <taxon>Ecdysozoa</taxon>
        <taxon>Nematoda</taxon>
        <taxon>Chromadorea</taxon>
        <taxon>Rhabditida</taxon>
        <taxon>Tylenchina</taxon>
        <taxon>Tylenchomorpha</taxon>
        <taxon>Tylenchoidea</taxon>
        <taxon>Meloidogynidae</taxon>
        <taxon>Meloidogyninae</taxon>
        <taxon>Meloidogyne</taxon>
        <taxon>Meloidogyne incognita group</taxon>
    </lineage>
</organism>
<evidence type="ECO:0000256" key="1">
    <source>
        <dbReference type="SAM" id="Phobius"/>
    </source>
</evidence>
<keyword evidence="3" id="KW-1185">Reference proteome</keyword>
<proteinExistence type="predicted"/>
<dbReference type="WBParaSite" id="scaffold18467_cov153.g18927">
    <property type="protein sequence ID" value="scaffold18467_cov153.g18927"/>
    <property type="gene ID" value="scaffold18467_cov153.g18927"/>
</dbReference>
<evidence type="ECO:0000313" key="4">
    <source>
        <dbReference type="WBParaSite" id="scaffold18467_cov153.g18927"/>
    </source>
</evidence>
<dbReference type="InterPro" id="IPR003582">
    <property type="entry name" value="ShKT_dom"/>
</dbReference>
<keyword evidence="1" id="KW-1133">Transmembrane helix</keyword>
<feature type="transmembrane region" description="Helical" evidence="1">
    <location>
        <begin position="12"/>
        <end position="40"/>
    </location>
</feature>
<feature type="domain" description="ShKT" evidence="2">
    <location>
        <begin position="160"/>
        <end position="196"/>
    </location>
</feature>
<sequence>MTTKLIPRHHLIFIITFIVLNFPLLINTQSAVCPIGFVWGGRNKAKGVKRPILVRDQDPGRSPGLSPCLRLWNSLPTFIAALSCHRLQCLRGSCCRDQRPLAARLGPIIYPQDLISIYGFGGLGGNGFGFSPGIGGFGGLIPGGLIPGGFGGFGGGFGGICFDTALNCFSYVAYCVVPIYRLCMITRCARTCGACRGGLLGGAQRGIGRLPLGGNGIIPGGVGEEKKENEKEKEEKREKYVITALSMCFF</sequence>
<name>A0A915LWH3_MELJA</name>
<accession>A0A915LWH3</accession>